<dbReference type="Proteomes" id="UP001214996">
    <property type="component" value="Chromosome"/>
</dbReference>
<dbReference type="AlphaFoldDB" id="A0AAX3M9Y3"/>
<gene>
    <name evidence="2" type="ORF">PSR69_07830</name>
</gene>
<protein>
    <recommendedName>
        <fullName evidence="4">Hemolysin</fullName>
    </recommendedName>
</protein>
<accession>A0AAX3M9Y3</accession>
<reference evidence="2" key="1">
    <citation type="submission" date="2023-02" db="EMBL/GenBank/DDBJ databases">
        <title>Pan-genomic study of Fusobacterium nucleatum reveals the distribution of pathogenic genes and functional clusters at subspecies and strain levels.</title>
        <authorList>
            <person name="Feng Q."/>
            <person name="Sun T."/>
        </authorList>
    </citation>
    <scope>NUCLEOTIDE SEQUENCE</scope>
    <source>
        <strain evidence="2">FNV</strain>
    </source>
</reference>
<evidence type="ECO:0000256" key="1">
    <source>
        <dbReference type="SAM" id="MobiDB-lite"/>
    </source>
</evidence>
<organism evidence="2 3">
    <name type="scientific">Fusobacterium nucleatum</name>
    <dbReference type="NCBI Taxonomy" id="851"/>
    <lineage>
        <taxon>Bacteria</taxon>
        <taxon>Fusobacteriati</taxon>
        <taxon>Fusobacteriota</taxon>
        <taxon>Fusobacteriia</taxon>
        <taxon>Fusobacteriales</taxon>
        <taxon>Fusobacteriaceae</taxon>
        <taxon>Fusobacterium</taxon>
    </lineage>
</organism>
<name>A0AAX3M9Y3_FUSNU</name>
<evidence type="ECO:0008006" key="4">
    <source>
        <dbReference type="Google" id="ProtNLM"/>
    </source>
</evidence>
<evidence type="ECO:0000313" key="3">
    <source>
        <dbReference type="Proteomes" id="UP001214996"/>
    </source>
</evidence>
<sequence length="201" mass="22115">MFGNNGTTESTNASQQVNKGTTSNNQKGTTAKTVESKNKTTNTSSYVTGIKEDEPNTFLNGTKFKELEPKSGKVENLSELLTDEGIDKLKNMTTEEVANLFEKEGLNPKDFKDTSGTGNGQKFSIPNNKFMIPVDFEKGKRKMITVGSVRTNSGGSHGSSPYILFGTNDGKYKIVFGDPKDYKYNITNKENANIIFVNPKR</sequence>
<proteinExistence type="predicted"/>
<dbReference type="EMBL" id="CP117525">
    <property type="protein sequence ID" value="WDA43583.1"/>
    <property type="molecule type" value="Genomic_DNA"/>
</dbReference>
<feature type="compositionally biased region" description="Polar residues" evidence="1">
    <location>
        <begin position="1"/>
        <end position="47"/>
    </location>
</feature>
<feature type="region of interest" description="Disordered" evidence="1">
    <location>
        <begin position="1"/>
        <end position="48"/>
    </location>
</feature>
<dbReference type="RefSeq" id="WP_273833132.1">
    <property type="nucleotide sequence ID" value="NZ_CP117525.1"/>
</dbReference>
<evidence type="ECO:0000313" key="2">
    <source>
        <dbReference type="EMBL" id="WDA43583.1"/>
    </source>
</evidence>